<protein>
    <submittedName>
        <fullName evidence="1">Uncharacterized protein</fullName>
    </submittedName>
</protein>
<reference evidence="1" key="1">
    <citation type="journal article" date="2018" name="Genome Biol.">
        <title>SKESA: strategic k-mer extension for scrupulous assemblies.</title>
        <authorList>
            <person name="Souvorov A."/>
            <person name="Agarwala R."/>
            <person name="Lipman D.J."/>
        </authorList>
    </citation>
    <scope>NUCLEOTIDE SEQUENCE</scope>
    <source>
        <strain evidence="1">NCTR-SF473</strain>
    </source>
</reference>
<evidence type="ECO:0000313" key="1">
    <source>
        <dbReference type="EMBL" id="HAE7352721.1"/>
    </source>
</evidence>
<organism evidence="1">
    <name type="scientific">Salmonella typhimurium</name>
    <dbReference type="NCBI Taxonomy" id="90371"/>
    <lineage>
        <taxon>Bacteria</taxon>
        <taxon>Pseudomonadati</taxon>
        <taxon>Pseudomonadota</taxon>
        <taxon>Gammaproteobacteria</taxon>
        <taxon>Enterobacterales</taxon>
        <taxon>Enterobacteriaceae</taxon>
        <taxon>Salmonella</taxon>
    </lineage>
</organism>
<dbReference type="EMBL" id="DAASWU010000013">
    <property type="protein sequence ID" value="HAE7352721.1"/>
    <property type="molecule type" value="Genomic_DNA"/>
</dbReference>
<comment type="caution">
    <text evidence="1">The sequence shown here is derived from an EMBL/GenBank/DDBJ whole genome shotgun (WGS) entry which is preliminary data.</text>
</comment>
<dbReference type="AlphaFoldDB" id="A0A735ZRF9"/>
<reference evidence="1" key="2">
    <citation type="submission" date="2018-07" db="EMBL/GenBank/DDBJ databases">
        <authorList>
            <consortium name="NCBI Pathogen Detection Project"/>
        </authorList>
    </citation>
    <scope>NUCLEOTIDE SEQUENCE</scope>
    <source>
        <strain evidence="1">NCTR-SF473</strain>
    </source>
</reference>
<proteinExistence type="predicted"/>
<gene>
    <name evidence="1" type="ORF">GNA59_003231</name>
</gene>
<name>A0A735ZRF9_SALTM</name>
<accession>A0A735ZRF9</accession>
<sequence>MIRTVISPSGVQLYRCKQYLKTCQHSHHNNAALHHTIIDMTMITCSAMF</sequence>